<feature type="domain" description="RNA polymerase sigma-70 region 2" evidence="6">
    <location>
        <begin position="18"/>
        <end position="77"/>
    </location>
</feature>
<keyword evidence="3" id="KW-0731">Sigma factor</keyword>
<proteinExistence type="inferred from homology"/>
<evidence type="ECO:0000256" key="2">
    <source>
        <dbReference type="ARBA" id="ARBA00023015"/>
    </source>
</evidence>
<dbReference type="PANTHER" id="PTHR43133:SF50">
    <property type="entry name" value="ECF RNA POLYMERASE SIGMA FACTOR SIGM"/>
    <property type="match status" value="1"/>
</dbReference>
<comment type="caution">
    <text evidence="8">The sequence shown here is derived from an EMBL/GenBank/DDBJ whole genome shotgun (WGS) entry which is preliminary data.</text>
</comment>
<organism evidence="8 9">
    <name type="scientific">Nonomuraea antimicrobica</name>
    <dbReference type="NCBI Taxonomy" id="561173"/>
    <lineage>
        <taxon>Bacteria</taxon>
        <taxon>Bacillati</taxon>
        <taxon>Actinomycetota</taxon>
        <taxon>Actinomycetes</taxon>
        <taxon>Streptosporangiales</taxon>
        <taxon>Streptosporangiaceae</taxon>
        <taxon>Nonomuraea</taxon>
    </lineage>
</organism>
<dbReference type="InterPro" id="IPR013324">
    <property type="entry name" value="RNA_pol_sigma_r3/r4-like"/>
</dbReference>
<dbReference type="RefSeq" id="WP_344880689.1">
    <property type="nucleotide sequence ID" value="NZ_BAAAZP010000081.1"/>
</dbReference>
<evidence type="ECO:0000259" key="6">
    <source>
        <dbReference type="Pfam" id="PF04542"/>
    </source>
</evidence>
<evidence type="ECO:0000313" key="9">
    <source>
        <dbReference type="Proteomes" id="UP001500902"/>
    </source>
</evidence>
<evidence type="ECO:0000256" key="5">
    <source>
        <dbReference type="ARBA" id="ARBA00023163"/>
    </source>
</evidence>
<evidence type="ECO:0000313" key="8">
    <source>
        <dbReference type="EMBL" id="GAA3674220.1"/>
    </source>
</evidence>
<dbReference type="Gene3D" id="1.10.1740.10">
    <property type="match status" value="1"/>
</dbReference>
<dbReference type="EMBL" id="BAAAZP010000081">
    <property type="protein sequence ID" value="GAA3674220.1"/>
    <property type="molecule type" value="Genomic_DNA"/>
</dbReference>
<gene>
    <name evidence="8" type="ORF">GCM10022224_043190</name>
</gene>
<dbReference type="Gene3D" id="1.10.10.10">
    <property type="entry name" value="Winged helix-like DNA-binding domain superfamily/Winged helix DNA-binding domain"/>
    <property type="match status" value="1"/>
</dbReference>
<dbReference type="SUPFAM" id="SSF88659">
    <property type="entry name" value="Sigma3 and sigma4 domains of RNA polymerase sigma factors"/>
    <property type="match status" value="1"/>
</dbReference>
<dbReference type="InterPro" id="IPR007627">
    <property type="entry name" value="RNA_pol_sigma70_r2"/>
</dbReference>
<dbReference type="SUPFAM" id="SSF88946">
    <property type="entry name" value="Sigma2 domain of RNA polymerase sigma factors"/>
    <property type="match status" value="1"/>
</dbReference>
<dbReference type="InterPro" id="IPR039425">
    <property type="entry name" value="RNA_pol_sigma-70-like"/>
</dbReference>
<reference evidence="9" key="1">
    <citation type="journal article" date="2019" name="Int. J. Syst. Evol. Microbiol.">
        <title>The Global Catalogue of Microorganisms (GCM) 10K type strain sequencing project: providing services to taxonomists for standard genome sequencing and annotation.</title>
        <authorList>
            <consortium name="The Broad Institute Genomics Platform"/>
            <consortium name="The Broad Institute Genome Sequencing Center for Infectious Disease"/>
            <person name="Wu L."/>
            <person name="Ma J."/>
        </authorList>
    </citation>
    <scope>NUCLEOTIDE SEQUENCE [LARGE SCALE GENOMIC DNA]</scope>
    <source>
        <strain evidence="9">JCM 16904</strain>
    </source>
</reference>
<dbReference type="PANTHER" id="PTHR43133">
    <property type="entry name" value="RNA POLYMERASE ECF-TYPE SIGMA FACTO"/>
    <property type="match status" value="1"/>
</dbReference>
<dbReference type="InterPro" id="IPR014284">
    <property type="entry name" value="RNA_pol_sigma-70_dom"/>
</dbReference>
<keyword evidence="5" id="KW-0804">Transcription</keyword>
<dbReference type="Proteomes" id="UP001500902">
    <property type="component" value="Unassembled WGS sequence"/>
</dbReference>
<evidence type="ECO:0000256" key="1">
    <source>
        <dbReference type="ARBA" id="ARBA00010641"/>
    </source>
</evidence>
<accession>A0ABP7C2C7</accession>
<keyword evidence="4" id="KW-0238">DNA-binding</keyword>
<comment type="similarity">
    <text evidence="1">Belongs to the sigma-70 factor family. ECF subfamily.</text>
</comment>
<protein>
    <submittedName>
        <fullName evidence="8">SigE family RNA polymerase sigma factor</fullName>
    </submittedName>
</protein>
<sequence>MHPEQQRDFTEFVVTRSDSLIRLAYVLTDDQHAAEDLLQTALAKTAGHWRRIRHDPEAYVRRVMYHEQVGRWRSPRWGRERVLETPPDHGVADRTSEVETRVTLAEALRVLPARKRAVLVLRYYEDLPESEVAKIMGCSVGTVRSQTHQAVARLRELVGESVILEGLQ</sequence>
<keyword evidence="2" id="KW-0805">Transcription regulation</keyword>
<evidence type="ECO:0000256" key="3">
    <source>
        <dbReference type="ARBA" id="ARBA00023082"/>
    </source>
</evidence>
<dbReference type="InterPro" id="IPR013249">
    <property type="entry name" value="RNA_pol_sigma70_r4_t2"/>
</dbReference>
<name>A0ABP7C2C7_9ACTN</name>
<dbReference type="InterPro" id="IPR013325">
    <property type="entry name" value="RNA_pol_sigma_r2"/>
</dbReference>
<feature type="domain" description="RNA polymerase sigma factor 70 region 4 type 2" evidence="7">
    <location>
        <begin position="103"/>
        <end position="154"/>
    </location>
</feature>
<dbReference type="Pfam" id="PF08281">
    <property type="entry name" value="Sigma70_r4_2"/>
    <property type="match status" value="1"/>
</dbReference>
<dbReference type="InterPro" id="IPR014325">
    <property type="entry name" value="RNA_pol_sigma-E_actinobac"/>
</dbReference>
<dbReference type="CDD" id="cd06171">
    <property type="entry name" value="Sigma70_r4"/>
    <property type="match status" value="1"/>
</dbReference>
<dbReference type="NCBIfam" id="TIGR02937">
    <property type="entry name" value="sigma70-ECF"/>
    <property type="match status" value="1"/>
</dbReference>
<dbReference type="NCBIfam" id="TIGR02983">
    <property type="entry name" value="SigE-fam_strep"/>
    <property type="match status" value="1"/>
</dbReference>
<dbReference type="Pfam" id="PF04542">
    <property type="entry name" value="Sigma70_r2"/>
    <property type="match status" value="1"/>
</dbReference>
<evidence type="ECO:0000259" key="7">
    <source>
        <dbReference type="Pfam" id="PF08281"/>
    </source>
</evidence>
<dbReference type="InterPro" id="IPR036388">
    <property type="entry name" value="WH-like_DNA-bd_sf"/>
</dbReference>
<keyword evidence="9" id="KW-1185">Reference proteome</keyword>
<evidence type="ECO:0000256" key="4">
    <source>
        <dbReference type="ARBA" id="ARBA00023125"/>
    </source>
</evidence>